<organism evidence="1">
    <name type="scientific">marine sediment metagenome</name>
    <dbReference type="NCBI Taxonomy" id="412755"/>
    <lineage>
        <taxon>unclassified sequences</taxon>
        <taxon>metagenomes</taxon>
        <taxon>ecological metagenomes</taxon>
    </lineage>
</organism>
<feature type="non-terminal residue" evidence="1">
    <location>
        <position position="1"/>
    </location>
</feature>
<accession>X0ZRL5</accession>
<protein>
    <submittedName>
        <fullName evidence="1">Uncharacterized protein</fullName>
    </submittedName>
</protein>
<name>X0ZRL5_9ZZZZ</name>
<dbReference type="AlphaFoldDB" id="X0ZRL5"/>
<dbReference type="EMBL" id="BARS01052028">
    <property type="protein sequence ID" value="GAG50886.1"/>
    <property type="molecule type" value="Genomic_DNA"/>
</dbReference>
<sequence length="233" mass="25816">DYLGDEHGAMRWAGYWNGTVDKYSPGDVVVDDGYQMVCVDPDGCTERPAPQAVGDPFWVYTATIGSGSLLAKQIIVGNRYTWSDTAYLNGYRVNVVLDSEYVVYARWNDGVLEQLFSFTATQTGWIEFPVTQELIRDGTTLGLFMTINEPAPVPLTWNGNWYYDTPPNATVPAVGVVMHANSTPNQMWFNKTDDDAGDRGTELEDLTVGDVIDANGRSWSIQAISDLTDTILF</sequence>
<gene>
    <name evidence="1" type="ORF">S01H1_77424</name>
</gene>
<reference evidence="1" key="1">
    <citation type="journal article" date="2014" name="Front. Microbiol.">
        <title>High frequency of phylogenetically diverse reductive dehalogenase-homologous genes in deep subseafloor sedimentary metagenomes.</title>
        <authorList>
            <person name="Kawai M."/>
            <person name="Futagami T."/>
            <person name="Toyoda A."/>
            <person name="Takaki Y."/>
            <person name="Nishi S."/>
            <person name="Hori S."/>
            <person name="Arai W."/>
            <person name="Tsubouchi T."/>
            <person name="Morono Y."/>
            <person name="Uchiyama I."/>
            <person name="Ito T."/>
            <person name="Fujiyama A."/>
            <person name="Inagaki F."/>
            <person name="Takami H."/>
        </authorList>
    </citation>
    <scope>NUCLEOTIDE SEQUENCE</scope>
    <source>
        <strain evidence="1">Expedition CK06-06</strain>
    </source>
</reference>
<comment type="caution">
    <text evidence="1">The sequence shown here is derived from an EMBL/GenBank/DDBJ whole genome shotgun (WGS) entry which is preliminary data.</text>
</comment>
<proteinExistence type="predicted"/>
<feature type="non-terminal residue" evidence="1">
    <location>
        <position position="233"/>
    </location>
</feature>
<evidence type="ECO:0000313" key="1">
    <source>
        <dbReference type="EMBL" id="GAG50886.1"/>
    </source>
</evidence>